<sequence>MLTQVIASVQPDAEAFLSEYDVYIHTQARKQMLNARRLVHADVLDMEVDELAQKTRIKLWQAWQKQYITNPKAYISRIAHNEFISMIRQHRPTDPLTLDDDGEVYQGNVMYAFSQESLDPAEEVEQADTGRYYLHEAMEEIVALPQRQQRAMLCSLKENIDDLHTFIHECRTRDIDAETLQRPMHGEELQAMRSSTTIARKKLRIKLSLCTMVS</sequence>
<dbReference type="Gene3D" id="1.10.1740.10">
    <property type="match status" value="1"/>
</dbReference>
<dbReference type="InterPro" id="IPR007627">
    <property type="entry name" value="RNA_pol_sigma70_r2"/>
</dbReference>
<dbReference type="RefSeq" id="WP_220203487.1">
    <property type="nucleotide sequence ID" value="NZ_BNJK01000001.1"/>
</dbReference>
<evidence type="ECO:0000313" key="2">
    <source>
        <dbReference type="EMBL" id="GHO92667.1"/>
    </source>
</evidence>
<proteinExistence type="predicted"/>
<keyword evidence="3" id="KW-1185">Reference proteome</keyword>
<dbReference type="Proteomes" id="UP000597444">
    <property type="component" value="Unassembled WGS sequence"/>
</dbReference>
<evidence type="ECO:0000259" key="1">
    <source>
        <dbReference type="Pfam" id="PF04542"/>
    </source>
</evidence>
<dbReference type="GO" id="GO:0006352">
    <property type="term" value="P:DNA-templated transcription initiation"/>
    <property type="evidence" value="ECO:0007669"/>
    <property type="project" value="InterPro"/>
</dbReference>
<dbReference type="Pfam" id="PF04542">
    <property type="entry name" value="Sigma70_r2"/>
    <property type="match status" value="1"/>
</dbReference>
<feature type="domain" description="RNA polymerase sigma-70 region 2" evidence="1">
    <location>
        <begin position="46"/>
        <end position="91"/>
    </location>
</feature>
<name>A0A8J3IJX6_9CHLR</name>
<reference evidence="2" key="1">
    <citation type="submission" date="2020-10" db="EMBL/GenBank/DDBJ databases">
        <title>Taxonomic study of unclassified bacteria belonging to the class Ktedonobacteria.</title>
        <authorList>
            <person name="Yabe S."/>
            <person name="Wang C.M."/>
            <person name="Zheng Y."/>
            <person name="Sakai Y."/>
            <person name="Cavaletti L."/>
            <person name="Monciardini P."/>
            <person name="Donadio S."/>
        </authorList>
    </citation>
    <scope>NUCLEOTIDE SEQUENCE</scope>
    <source>
        <strain evidence="2">ID150040</strain>
    </source>
</reference>
<dbReference type="AlphaFoldDB" id="A0A8J3IJX6"/>
<dbReference type="EMBL" id="BNJK01000001">
    <property type="protein sequence ID" value="GHO92667.1"/>
    <property type="molecule type" value="Genomic_DNA"/>
</dbReference>
<gene>
    <name evidence="2" type="ORF">KSF_027150</name>
</gene>
<dbReference type="SUPFAM" id="SSF88946">
    <property type="entry name" value="Sigma2 domain of RNA polymerase sigma factors"/>
    <property type="match status" value="1"/>
</dbReference>
<dbReference type="GO" id="GO:0003700">
    <property type="term" value="F:DNA-binding transcription factor activity"/>
    <property type="evidence" value="ECO:0007669"/>
    <property type="project" value="InterPro"/>
</dbReference>
<accession>A0A8J3IJX6</accession>
<evidence type="ECO:0000313" key="3">
    <source>
        <dbReference type="Proteomes" id="UP000597444"/>
    </source>
</evidence>
<organism evidence="2 3">
    <name type="scientific">Reticulibacter mediterranei</name>
    <dbReference type="NCBI Taxonomy" id="2778369"/>
    <lineage>
        <taxon>Bacteria</taxon>
        <taxon>Bacillati</taxon>
        <taxon>Chloroflexota</taxon>
        <taxon>Ktedonobacteria</taxon>
        <taxon>Ktedonobacterales</taxon>
        <taxon>Reticulibacteraceae</taxon>
        <taxon>Reticulibacter</taxon>
    </lineage>
</organism>
<protein>
    <recommendedName>
        <fullName evidence="1">RNA polymerase sigma-70 region 2 domain-containing protein</fullName>
    </recommendedName>
</protein>
<comment type="caution">
    <text evidence="2">The sequence shown here is derived from an EMBL/GenBank/DDBJ whole genome shotgun (WGS) entry which is preliminary data.</text>
</comment>
<dbReference type="InterPro" id="IPR013325">
    <property type="entry name" value="RNA_pol_sigma_r2"/>
</dbReference>